<feature type="domain" description="SRR1-like" evidence="2">
    <location>
        <begin position="110"/>
        <end position="269"/>
    </location>
</feature>
<dbReference type="Proteomes" id="UP000184383">
    <property type="component" value="Unassembled WGS sequence"/>
</dbReference>
<name>A0A1L9S3A7_ASPWE</name>
<dbReference type="VEuPathDB" id="FungiDB:ASPWEDRAFT_35231"/>
<gene>
    <name evidence="3" type="ORF">ASPWEDRAFT_35231</name>
</gene>
<keyword evidence="4" id="KW-1185">Reference proteome</keyword>
<dbReference type="STRING" id="1073089.A0A1L9S3A7"/>
<dbReference type="PANTHER" id="PTHR42080:SF1">
    <property type="entry name" value="SRR1-LIKE DOMAIN-CONTAINING PROTEIN"/>
    <property type="match status" value="1"/>
</dbReference>
<organism evidence="3 4">
    <name type="scientific">Aspergillus wentii DTO 134E9</name>
    <dbReference type="NCBI Taxonomy" id="1073089"/>
    <lineage>
        <taxon>Eukaryota</taxon>
        <taxon>Fungi</taxon>
        <taxon>Dikarya</taxon>
        <taxon>Ascomycota</taxon>
        <taxon>Pezizomycotina</taxon>
        <taxon>Eurotiomycetes</taxon>
        <taxon>Eurotiomycetidae</taxon>
        <taxon>Eurotiales</taxon>
        <taxon>Aspergillaceae</taxon>
        <taxon>Aspergillus</taxon>
        <taxon>Aspergillus subgen. Cremei</taxon>
    </lineage>
</organism>
<dbReference type="InterPro" id="IPR012942">
    <property type="entry name" value="SRR1-like"/>
</dbReference>
<dbReference type="Pfam" id="PF07985">
    <property type="entry name" value="SRR1"/>
    <property type="match status" value="1"/>
</dbReference>
<evidence type="ECO:0000259" key="2">
    <source>
        <dbReference type="Pfam" id="PF07985"/>
    </source>
</evidence>
<evidence type="ECO:0000256" key="1">
    <source>
        <dbReference type="SAM" id="MobiDB-lite"/>
    </source>
</evidence>
<dbReference type="AlphaFoldDB" id="A0A1L9S3A7"/>
<dbReference type="EMBL" id="KV878209">
    <property type="protein sequence ID" value="OJJ41638.1"/>
    <property type="molecule type" value="Genomic_DNA"/>
</dbReference>
<dbReference type="GeneID" id="63750029"/>
<feature type="compositionally biased region" description="Basic residues" evidence="1">
    <location>
        <begin position="1"/>
        <end position="12"/>
    </location>
</feature>
<proteinExistence type="predicted"/>
<evidence type="ECO:0000313" key="3">
    <source>
        <dbReference type="EMBL" id="OJJ41638.1"/>
    </source>
</evidence>
<dbReference type="OrthoDB" id="5318346at2759"/>
<accession>A0A1L9S3A7</accession>
<evidence type="ECO:0000313" key="4">
    <source>
        <dbReference type="Proteomes" id="UP000184383"/>
    </source>
</evidence>
<feature type="region of interest" description="Disordered" evidence="1">
    <location>
        <begin position="1"/>
        <end position="69"/>
    </location>
</feature>
<feature type="compositionally biased region" description="Basic residues" evidence="1">
    <location>
        <begin position="33"/>
        <end position="45"/>
    </location>
</feature>
<protein>
    <recommendedName>
        <fullName evidence="2">SRR1-like domain-containing protein</fullName>
    </recommendedName>
</protein>
<reference evidence="4" key="1">
    <citation type="journal article" date="2017" name="Genome Biol.">
        <title>Comparative genomics reveals high biological diversity and specific adaptations in the industrially and medically important fungal genus Aspergillus.</title>
        <authorList>
            <person name="de Vries R.P."/>
            <person name="Riley R."/>
            <person name="Wiebenga A."/>
            <person name="Aguilar-Osorio G."/>
            <person name="Amillis S."/>
            <person name="Uchima C.A."/>
            <person name="Anderluh G."/>
            <person name="Asadollahi M."/>
            <person name="Askin M."/>
            <person name="Barry K."/>
            <person name="Battaglia E."/>
            <person name="Bayram O."/>
            <person name="Benocci T."/>
            <person name="Braus-Stromeyer S.A."/>
            <person name="Caldana C."/>
            <person name="Canovas D."/>
            <person name="Cerqueira G.C."/>
            <person name="Chen F."/>
            <person name="Chen W."/>
            <person name="Choi C."/>
            <person name="Clum A."/>
            <person name="Dos Santos R.A."/>
            <person name="Damasio A.R."/>
            <person name="Diallinas G."/>
            <person name="Emri T."/>
            <person name="Fekete E."/>
            <person name="Flipphi M."/>
            <person name="Freyberg S."/>
            <person name="Gallo A."/>
            <person name="Gournas C."/>
            <person name="Habgood R."/>
            <person name="Hainaut M."/>
            <person name="Harispe M.L."/>
            <person name="Henrissat B."/>
            <person name="Hilden K.S."/>
            <person name="Hope R."/>
            <person name="Hossain A."/>
            <person name="Karabika E."/>
            <person name="Karaffa L."/>
            <person name="Karanyi Z."/>
            <person name="Krasevec N."/>
            <person name="Kuo A."/>
            <person name="Kusch H."/>
            <person name="LaButti K."/>
            <person name="Lagendijk E.L."/>
            <person name="Lapidus A."/>
            <person name="Levasseur A."/>
            <person name="Lindquist E."/>
            <person name="Lipzen A."/>
            <person name="Logrieco A.F."/>
            <person name="MacCabe A."/>
            <person name="Maekelae M.R."/>
            <person name="Malavazi I."/>
            <person name="Melin P."/>
            <person name="Meyer V."/>
            <person name="Mielnichuk N."/>
            <person name="Miskei M."/>
            <person name="Molnar A.P."/>
            <person name="Mule G."/>
            <person name="Ngan C.Y."/>
            <person name="Orejas M."/>
            <person name="Orosz E."/>
            <person name="Ouedraogo J.P."/>
            <person name="Overkamp K.M."/>
            <person name="Park H.-S."/>
            <person name="Perrone G."/>
            <person name="Piumi F."/>
            <person name="Punt P.J."/>
            <person name="Ram A.F."/>
            <person name="Ramon A."/>
            <person name="Rauscher S."/>
            <person name="Record E."/>
            <person name="Riano-Pachon D.M."/>
            <person name="Robert V."/>
            <person name="Roehrig J."/>
            <person name="Ruller R."/>
            <person name="Salamov A."/>
            <person name="Salih N.S."/>
            <person name="Samson R.A."/>
            <person name="Sandor E."/>
            <person name="Sanguinetti M."/>
            <person name="Schuetze T."/>
            <person name="Sepcic K."/>
            <person name="Shelest E."/>
            <person name="Sherlock G."/>
            <person name="Sophianopoulou V."/>
            <person name="Squina F.M."/>
            <person name="Sun H."/>
            <person name="Susca A."/>
            <person name="Todd R.B."/>
            <person name="Tsang A."/>
            <person name="Unkles S.E."/>
            <person name="van de Wiele N."/>
            <person name="van Rossen-Uffink D."/>
            <person name="Oliveira J.V."/>
            <person name="Vesth T.C."/>
            <person name="Visser J."/>
            <person name="Yu J.-H."/>
            <person name="Zhou M."/>
            <person name="Andersen M.R."/>
            <person name="Archer D.B."/>
            <person name="Baker S.E."/>
            <person name="Benoit I."/>
            <person name="Brakhage A.A."/>
            <person name="Braus G.H."/>
            <person name="Fischer R."/>
            <person name="Frisvad J.C."/>
            <person name="Goldman G.H."/>
            <person name="Houbraken J."/>
            <person name="Oakley B."/>
            <person name="Pocsi I."/>
            <person name="Scazzocchio C."/>
            <person name="Seiboth B."/>
            <person name="vanKuyk P.A."/>
            <person name="Wortman J."/>
            <person name="Dyer P.S."/>
            <person name="Grigoriev I.V."/>
        </authorList>
    </citation>
    <scope>NUCLEOTIDE SEQUENCE [LARGE SCALE GENOMIC DNA]</scope>
    <source>
        <strain evidence="4">DTO 134E9</strain>
    </source>
</reference>
<dbReference type="RefSeq" id="XP_040695314.1">
    <property type="nucleotide sequence ID" value="XM_040834181.1"/>
</dbReference>
<dbReference type="PANTHER" id="PTHR42080">
    <property type="entry name" value="SRR1 DOMAIN-CONTAINING PROTEIN"/>
    <property type="match status" value="1"/>
</dbReference>
<sequence>MPHSSARTKSKNKNTISKRLEVTSDDGWTHVTTTHKGKNARRQQRKPATEDSNANAQDEDKQRFLVPAEAPRNLNLENLTAQFETYREKWIGSATCRVLRETVQAALSASVDDDDDDKKAIEVKNIICIGLGSPSGFLRGGWVDRRSVSMYQLAALTTTIDLIDKEIPIYAQDPVFNTLDKSLLSSLGVSVLDHPAAFDLVSPHSFLYCPGAERSHLEQLLQHRPRLLFGGPLEDTESEVLNRFCAETESKRVPVFELLEHAFWEMRVYHG</sequence>